<reference evidence="2" key="1">
    <citation type="journal article" date="2013" name="Genome Announc.">
        <title>Complete Chromosome Sequence of Carnobacterium maltaromaticum LMA 28.</title>
        <authorList>
            <person name="Cailliez-Grimal C."/>
            <person name="Chaillou S."/>
            <person name="Anba-Mondoloni J."/>
            <person name="Loux V."/>
            <person name="Afzal M.I."/>
            <person name="Rahman A."/>
            <person name="Kergourlay G."/>
            <person name="Champomier-Verges M.C."/>
            <person name="Zagorec M."/>
            <person name="Dalgaard P."/>
            <person name="Leisner J.J."/>
            <person name="Prevost H."/>
            <person name="Revol-Junelles A.M."/>
            <person name="Borges F."/>
        </authorList>
    </citation>
    <scope>NUCLEOTIDE SEQUENCE</scope>
    <source>
        <strain evidence="2">LMA28</strain>
    </source>
</reference>
<protein>
    <recommendedName>
        <fullName evidence="3">DUF2357 domain-containing protein</fullName>
    </recommendedName>
</protein>
<dbReference type="STRING" id="1234679.BN424_101"/>
<evidence type="ECO:0000313" key="1">
    <source>
        <dbReference type="EMBL" id="CCO09584.2"/>
    </source>
</evidence>
<name>K8E1F0_CARML</name>
<accession>K8E1F0</accession>
<dbReference type="HOGENOM" id="CLU_032202_0_0_9"/>
<keyword evidence="2" id="KW-1185">Reference proteome</keyword>
<dbReference type="RefSeq" id="WP_016356281.1">
    <property type="nucleotide sequence ID" value="NC_019425.2"/>
</dbReference>
<dbReference type="Pfam" id="PF04411">
    <property type="entry name" value="PDDEXK_7"/>
    <property type="match status" value="1"/>
</dbReference>
<organism evidence="1 2">
    <name type="scientific">Carnobacterium maltaromaticum LMA28</name>
    <dbReference type="NCBI Taxonomy" id="1234679"/>
    <lineage>
        <taxon>Bacteria</taxon>
        <taxon>Bacillati</taxon>
        <taxon>Bacillota</taxon>
        <taxon>Bacilli</taxon>
        <taxon>Lactobacillales</taxon>
        <taxon>Carnobacteriaceae</taxon>
        <taxon>Carnobacterium</taxon>
    </lineage>
</organism>
<evidence type="ECO:0008006" key="3">
    <source>
        <dbReference type="Google" id="ProtNLM"/>
    </source>
</evidence>
<evidence type="ECO:0000313" key="2">
    <source>
        <dbReference type="Proteomes" id="UP000000212"/>
    </source>
</evidence>
<sequence>MDTLFEVLLLDKKASQSKMFFFEDDDITAIANEKILVFMEYIQLEMLFRGMKEYKLTIEGINEKLSDSAIEDAKGNIQYYASEDIIPLYNIDKNVTDPLIPGYYEVTVSNGEKTYFSWFKIIPKSLSIPEWEMMKVEIENTISGLSTELIKRKTSTYDQKKLSNYNMDMLNKLDFISKDISRLNSVMEQLLFNPRHKISKSYSWKEYGKKTPIDMETIKNMSRFPEKKGYLYSPTRFLDYDVSENRWLKHIIKYFAQFITDAQYYLKKYKLSLEYMYSNDKYKNISEKKRNVSLENIDRQMKALKRFDGLIQQILNIKWMKEISSVKMETVPAAMLLDLRYSYIHKLYLKILNKGSDLQLNSEYQYYWKRSDLLYEIWGYIKMVNLLINMGYEPIDGWLYSEGALTDLVIPFLQDGTCVVFKKSETIINLFYNDSLPKSNKNPTIKKPLFTKSSNNKPDIRLDVSRNNIYLGSLIFDTKYRSFENIWKNKDKTKNQLRNYRNAIESPILLKGSHYSEPAISRFRAVSEVWVLFPKSSNIKSENKIYEEEKINFKELSPSSELETFEKDLSIAISELESMVDESQ</sequence>
<dbReference type="EMBL" id="HE999757">
    <property type="protein sequence ID" value="CCO09584.2"/>
    <property type="molecule type" value="Genomic_DNA"/>
</dbReference>
<dbReference type="OrthoDB" id="1632997at2"/>
<dbReference type="InterPro" id="IPR007505">
    <property type="entry name" value="PDDEXK_7"/>
</dbReference>
<dbReference type="eggNOG" id="ENOG50303VU">
    <property type="taxonomic scope" value="Bacteria"/>
</dbReference>
<gene>
    <name evidence="1" type="ORF">BN424_101</name>
</gene>
<dbReference type="Proteomes" id="UP000000212">
    <property type="component" value="Chromosome"/>
</dbReference>
<dbReference type="KEGG" id="cml:BN424_101"/>
<proteinExistence type="predicted"/>
<dbReference type="AlphaFoldDB" id="K8E1F0"/>